<feature type="transmembrane region" description="Helical" evidence="9">
    <location>
        <begin position="301"/>
        <end position="320"/>
    </location>
</feature>
<keyword evidence="5 9" id="KW-0653">Protein transport</keyword>
<dbReference type="Pfam" id="PF22599">
    <property type="entry name" value="SecDF_P1_head"/>
    <property type="match status" value="1"/>
</dbReference>
<reference evidence="14" key="1">
    <citation type="submission" date="2017-09" db="EMBL/GenBank/DDBJ databases">
        <title>Depth-based differentiation of microbial function through sediment-hosted aquifers and enrichment of novel symbionts in the deep terrestrial subsurface.</title>
        <authorList>
            <person name="Probst A.J."/>
            <person name="Ladd B."/>
            <person name="Jarett J.K."/>
            <person name="Geller-Mcgrath D.E."/>
            <person name="Sieber C.M.K."/>
            <person name="Emerson J.B."/>
            <person name="Anantharaman K."/>
            <person name="Thomas B.C."/>
            <person name="Malmstrom R."/>
            <person name="Stieglmeier M."/>
            <person name="Klingl A."/>
            <person name="Woyke T."/>
            <person name="Ryan C.M."/>
            <person name="Banfield J.F."/>
        </authorList>
    </citation>
    <scope>NUCLEOTIDE SEQUENCE [LARGE SCALE GENOMIC DNA]</scope>
</reference>
<organism evidence="13 14">
    <name type="scientific">Candidatus Kaiserbacteria bacterium CG10_big_fil_rev_8_21_14_0_10_47_16</name>
    <dbReference type="NCBI Taxonomy" id="1974608"/>
    <lineage>
        <taxon>Bacteria</taxon>
        <taxon>Candidatus Kaiseribacteriota</taxon>
    </lineage>
</organism>
<dbReference type="Pfam" id="PF02355">
    <property type="entry name" value="SecD_SecF_C"/>
    <property type="match status" value="1"/>
</dbReference>
<accession>A0A2H0UE27</accession>
<comment type="subunit">
    <text evidence="9">Forms a complex with SecF. Part of the essential Sec protein translocation apparatus which comprises SecA, SecYEG and auxiliary proteins SecDF. Other proteins may also be involved.</text>
</comment>
<feature type="transmembrane region" description="Helical" evidence="9">
    <location>
        <begin position="428"/>
        <end position="451"/>
    </location>
</feature>
<dbReference type="InterPro" id="IPR054384">
    <property type="entry name" value="SecDF_P1_head"/>
</dbReference>
<dbReference type="Pfam" id="PF07549">
    <property type="entry name" value="Sec_GG"/>
    <property type="match status" value="1"/>
</dbReference>
<dbReference type="Pfam" id="PF21760">
    <property type="entry name" value="SecD_1st"/>
    <property type="match status" value="1"/>
</dbReference>
<protein>
    <recommendedName>
        <fullName evidence="9">Protein translocase subunit SecD</fullName>
    </recommendedName>
</protein>
<proteinExistence type="inferred from homology"/>
<dbReference type="GO" id="GO:0065002">
    <property type="term" value="P:intracellular protein transmembrane transport"/>
    <property type="evidence" value="ECO:0007669"/>
    <property type="project" value="UniProtKB-UniRule"/>
</dbReference>
<gene>
    <name evidence="9 13" type="primary">secD</name>
    <name evidence="13" type="ORF">COU16_01385</name>
</gene>
<dbReference type="Gene3D" id="3.30.1360.200">
    <property type="match status" value="1"/>
</dbReference>
<dbReference type="PANTHER" id="PTHR30081:SF1">
    <property type="entry name" value="PROTEIN TRANSLOCASE SUBUNIT SECD"/>
    <property type="match status" value="1"/>
</dbReference>
<evidence type="ECO:0000259" key="12">
    <source>
        <dbReference type="Pfam" id="PF22599"/>
    </source>
</evidence>
<evidence type="ECO:0000256" key="4">
    <source>
        <dbReference type="ARBA" id="ARBA00022692"/>
    </source>
</evidence>
<evidence type="ECO:0000256" key="1">
    <source>
        <dbReference type="ARBA" id="ARBA00004651"/>
    </source>
</evidence>
<evidence type="ECO:0000256" key="8">
    <source>
        <dbReference type="ARBA" id="ARBA00023136"/>
    </source>
</evidence>
<evidence type="ECO:0000256" key="9">
    <source>
        <dbReference type="HAMAP-Rule" id="MF_01463"/>
    </source>
</evidence>
<comment type="function">
    <text evidence="9">Part of the Sec protein translocase complex. Interacts with the SecYEG preprotein conducting channel. SecDF uses the proton motive force (PMF) to complete protein translocation after the ATP-dependent function of SecA.</text>
</comment>
<dbReference type="InterPro" id="IPR048631">
    <property type="entry name" value="SecD_1st"/>
</dbReference>
<evidence type="ECO:0000256" key="5">
    <source>
        <dbReference type="ARBA" id="ARBA00022927"/>
    </source>
</evidence>
<dbReference type="Gene3D" id="1.20.1640.10">
    <property type="entry name" value="Multidrug efflux transporter AcrB transmembrane domain"/>
    <property type="match status" value="1"/>
</dbReference>
<dbReference type="InterPro" id="IPR022813">
    <property type="entry name" value="SecD/SecF_arch_bac"/>
</dbReference>
<dbReference type="PANTHER" id="PTHR30081">
    <property type="entry name" value="PROTEIN-EXPORT MEMBRANE PROTEIN SEC"/>
    <property type="match status" value="1"/>
</dbReference>
<evidence type="ECO:0000313" key="14">
    <source>
        <dbReference type="Proteomes" id="UP000229344"/>
    </source>
</evidence>
<evidence type="ECO:0000256" key="7">
    <source>
        <dbReference type="ARBA" id="ARBA00023010"/>
    </source>
</evidence>
<dbReference type="NCBIfam" id="TIGR00916">
    <property type="entry name" value="2A0604s01"/>
    <property type="match status" value="1"/>
</dbReference>
<sequence>MSGNQNNAPEETAKTSPVFRAILVLIIGVLIGYFVYATTVHEGSKYPFRLGLDLSGGSHLVYEADTSSVDPSDVPELMNVLKDVIERRVNVFGVSEPIVQVETSSIVSGEQKERLVVELPGVADVDAAIAEIGRTPLLEFKLVNLQAAAAAQLQAQFETSGGNVNVIPEDGTSSEEYIETGLTGRYLKSSELVFGNGTGSLANEPIVSITFTDDGAALFEQITREHTGEQLAIFLDGEVVSAPRINEAISGGKAIISGNFTAPEARELVQNLNFGALPLPIELLSTQTIGASLGNEILQKGVKAGAVGLVLVLAFMFIWYRLPGVVAGIALLMYALIMLALFKFIPVTLTSAGLAGFILSLGMAVDANVLVFERMKEEFRSGKGSREAARIGFQRAWSAIRDGNVTSILSAVILFWFGTSIVKGFALVFGLGVAISMLTALTVTRTLLLALPETKKEEKTLLSRLFGSGFSK</sequence>
<name>A0A2H0UE27_9BACT</name>
<dbReference type="Gene3D" id="3.30.70.3400">
    <property type="match status" value="1"/>
</dbReference>
<evidence type="ECO:0000256" key="3">
    <source>
        <dbReference type="ARBA" id="ARBA00022475"/>
    </source>
</evidence>
<dbReference type="EMBL" id="PFBI01000005">
    <property type="protein sequence ID" value="PIR84674.1"/>
    <property type="molecule type" value="Genomic_DNA"/>
</dbReference>
<keyword evidence="6 9" id="KW-1133">Transmembrane helix</keyword>
<feature type="transmembrane region" description="Helical" evidence="9">
    <location>
        <begin position="18"/>
        <end position="36"/>
    </location>
</feature>
<keyword evidence="7 9" id="KW-0811">Translocation</keyword>
<evidence type="ECO:0000313" key="13">
    <source>
        <dbReference type="EMBL" id="PIR84674.1"/>
    </source>
</evidence>
<dbReference type="NCBIfam" id="TIGR01129">
    <property type="entry name" value="secD"/>
    <property type="match status" value="1"/>
</dbReference>
<comment type="similarity">
    <text evidence="9">Belongs to the SecD/SecF family. SecD subfamily.</text>
</comment>
<dbReference type="PRINTS" id="PR00702">
    <property type="entry name" value="ACRIFLAVINRP"/>
</dbReference>
<dbReference type="AlphaFoldDB" id="A0A2H0UE27"/>
<dbReference type="InterPro" id="IPR048634">
    <property type="entry name" value="SecD_SecF_C"/>
</dbReference>
<dbReference type="InterPro" id="IPR001036">
    <property type="entry name" value="Acrflvin-R"/>
</dbReference>
<dbReference type="HAMAP" id="MF_01463_B">
    <property type="entry name" value="SecD_B"/>
    <property type="match status" value="1"/>
</dbReference>
<evidence type="ECO:0000256" key="2">
    <source>
        <dbReference type="ARBA" id="ARBA00022448"/>
    </source>
</evidence>
<dbReference type="SUPFAM" id="SSF82866">
    <property type="entry name" value="Multidrug efflux transporter AcrB transmembrane domain"/>
    <property type="match status" value="1"/>
</dbReference>
<comment type="caution">
    <text evidence="13">The sequence shown here is derived from an EMBL/GenBank/DDBJ whole genome shotgun (WGS) entry which is preliminary data.</text>
</comment>
<dbReference type="InterPro" id="IPR005791">
    <property type="entry name" value="SecD"/>
</dbReference>
<dbReference type="GO" id="GO:0005886">
    <property type="term" value="C:plasma membrane"/>
    <property type="evidence" value="ECO:0007669"/>
    <property type="project" value="UniProtKB-SubCell"/>
</dbReference>
<dbReference type="Proteomes" id="UP000229344">
    <property type="component" value="Unassembled WGS sequence"/>
</dbReference>
<dbReference type="GO" id="GO:0043952">
    <property type="term" value="P:protein transport by the Sec complex"/>
    <property type="evidence" value="ECO:0007669"/>
    <property type="project" value="UniProtKB-UniRule"/>
</dbReference>
<keyword evidence="4 9" id="KW-0812">Transmembrane</keyword>
<comment type="subcellular location">
    <subcellularLocation>
        <location evidence="1 9">Cell membrane</location>
        <topology evidence="1 9">Multi-pass membrane protein</topology>
    </subcellularLocation>
</comment>
<evidence type="ECO:0000256" key="6">
    <source>
        <dbReference type="ARBA" id="ARBA00022989"/>
    </source>
</evidence>
<dbReference type="InterPro" id="IPR022646">
    <property type="entry name" value="SecD/SecF_CS"/>
</dbReference>
<feature type="transmembrane region" description="Helical" evidence="9">
    <location>
        <begin position="403"/>
        <end position="422"/>
    </location>
</feature>
<feature type="domain" description="Protein export membrane protein SecD/SecF C-terminal" evidence="10">
    <location>
        <begin position="281"/>
        <end position="451"/>
    </location>
</feature>
<dbReference type="InterPro" id="IPR055344">
    <property type="entry name" value="SecD_SecF_C_bact"/>
</dbReference>
<keyword evidence="2 9" id="KW-0813">Transport</keyword>
<feature type="domain" description="SecDF P1 head subdomain" evidence="12">
    <location>
        <begin position="181"/>
        <end position="278"/>
    </location>
</feature>
<evidence type="ECO:0000259" key="11">
    <source>
        <dbReference type="Pfam" id="PF21760"/>
    </source>
</evidence>
<keyword evidence="3 9" id="KW-1003">Cell membrane</keyword>
<feature type="transmembrane region" description="Helical" evidence="9">
    <location>
        <begin position="351"/>
        <end position="372"/>
    </location>
</feature>
<dbReference type="GO" id="GO:0006605">
    <property type="term" value="P:protein targeting"/>
    <property type="evidence" value="ECO:0007669"/>
    <property type="project" value="UniProtKB-UniRule"/>
</dbReference>
<feature type="domain" description="Protein translocase subunit SecDF P1" evidence="11">
    <location>
        <begin position="81"/>
        <end position="144"/>
    </location>
</feature>
<keyword evidence="8 9" id="KW-0472">Membrane</keyword>
<dbReference type="GO" id="GO:0015450">
    <property type="term" value="F:protein-transporting ATPase activity"/>
    <property type="evidence" value="ECO:0007669"/>
    <property type="project" value="InterPro"/>
</dbReference>
<feature type="transmembrane region" description="Helical" evidence="9">
    <location>
        <begin position="325"/>
        <end position="345"/>
    </location>
</feature>
<evidence type="ECO:0000259" key="10">
    <source>
        <dbReference type="Pfam" id="PF02355"/>
    </source>
</evidence>